<name>A0A388L705_CHABU</name>
<reference evidence="2 3" key="1">
    <citation type="journal article" date="2018" name="Cell">
        <title>The Chara Genome: Secondary Complexity and Implications for Plant Terrestrialization.</title>
        <authorList>
            <person name="Nishiyama T."/>
            <person name="Sakayama H."/>
            <person name="Vries J.D."/>
            <person name="Buschmann H."/>
            <person name="Saint-Marcoux D."/>
            <person name="Ullrich K.K."/>
            <person name="Haas F.B."/>
            <person name="Vanderstraeten L."/>
            <person name="Becker D."/>
            <person name="Lang D."/>
            <person name="Vosolsobe S."/>
            <person name="Rombauts S."/>
            <person name="Wilhelmsson P.K.I."/>
            <person name="Janitza P."/>
            <person name="Kern R."/>
            <person name="Heyl A."/>
            <person name="Rumpler F."/>
            <person name="Villalobos L.I.A.C."/>
            <person name="Clay J.M."/>
            <person name="Skokan R."/>
            <person name="Toyoda A."/>
            <person name="Suzuki Y."/>
            <person name="Kagoshima H."/>
            <person name="Schijlen E."/>
            <person name="Tajeshwar N."/>
            <person name="Catarino B."/>
            <person name="Hetherington A.J."/>
            <person name="Saltykova A."/>
            <person name="Bonnot C."/>
            <person name="Breuninger H."/>
            <person name="Symeonidi A."/>
            <person name="Radhakrishnan G.V."/>
            <person name="Van Nieuwerburgh F."/>
            <person name="Deforce D."/>
            <person name="Chang C."/>
            <person name="Karol K.G."/>
            <person name="Hedrich R."/>
            <person name="Ulvskov P."/>
            <person name="Glockner G."/>
            <person name="Delwiche C.F."/>
            <person name="Petrasek J."/>
            <person name="Van de Peer Y."/>
            <person name="Friml J."/>
            <person name="Beilby M."/>
            <person name="Dolan L."/>
            <person name="Kohara Y."/>
            <person name="Sugano S."/>
            <person name="Fujiyama A."/>
            <person name="Delaux P.-M."/>
            <person name="Quint M."/>
            <person name="TheiBen G."/>
            <person name="Hagemann M."/>
            <person name="Harholt J."/>
            <person name="Dunand C."/>
            <person name="Zachgo S."/>
            <person name="Langdale J."/>
            <person name="Maumus F."/>
            <person name="Straeten D.V.D."/>
            <person name="Gould S.B."/>
            <person name="Rensing S.A."/>
        </authorList>
    </citation>
    <scope>NUCLEOTIDE SEQUENCE [LARGE SCALE GENOMIC DNA]</scope>
    <source>
        <strain evidence="2 3">S276</strain>
    </source>
</reference>
<keyword evidence="3" id="KW-1185">Reference proteome</keyword>
<evidence type="ECO:0000313" key="2">
    <source>
        <dbReference type="EMBL" id="GBG78064.1"/>
    </source>
</evidence>
<protein>
    <recommendedName>
        <fullName evidence="4">Reverse transcriptase domain-containing protein</fullName>
    </recommendedName>
</protein>
<proteinExistence type="predicted"/>
<evidence type="ECO:0000313" key="3">
    <source>
        <dbReference type="Proteomes" id="UP000265515"/>
    </source>
</evidence>
<gene>
    <name evidence="2" type="ORF">CBR_g26001</name>
</gene>
<feature type="compositionally biased region" description="Polar residues" evidence="1">
    <location>
        <begin position="23"/>
        <end position="32"/>
    </location>
</feature>
<sequence length="938" mass="107442">MRDAEAREARLEAHLIRLLAQHNKPSMQPESSNVKKKSPRTKARVLREITSYLNESDDESEEVREEAGKLVEAIERRKGKRRIYKDDGKGSRIQSERMGYRVDLVRVEDDDEEKTPPPAKRRHEEESGILKFAIELHKHLSEKKEMEQLRVEMIAWRRVVEEKGGRLKASEEDRLFRLFLLCVMSGECPWARKWVGIVSGNDGDVSTANPGVHAIVSPWCRHFYIGCTSRAVITRWADHVSQVVRGNPRNAPRLHAWLRVFGWHKYLAVPLVDGIEDLLVVESSFIRRFSPALNTRGLGGERWRGKKKRVGKRERGKRQSNPSGVVVNKFNGKASVIDVLRDMRCEMSLQWIASSGGSVWIDRWKVARRKVGETPIWVGEEERPIKECKQCLEKGGKFRVWKIRILPSSIEHRRFVLRDVLRLSWRIQILYKKASRELVALYRTTMLFSKKKSRNRAKCVVARVVRGKYGYDIRRRSCVRFPFPPSVKRGMVRRVAAGVSLQAVADPDLARFIAGKVRVVERKRTTVGTVIHNHRKFADSLDVGSACEGLQLPRTDEHVKVRLDEVEGVPSFMWNSKNVTSGCVLSMEGLSACIMEGVKGWRRGKKMRLSHEDVGGCFDERMGGRSAAMSTNEVRRYSRRFSGMVAVLIDRNPGATLIVCPALYFRACLETFNLSGSFRKMQESSIFVMTEMTREYGHQGLDKIARWQTGDTCFFGIPKTVHFDLKSSDNLGEQMKVFERDLNAEGDCVITRSYDVKDMFARLSHESVMEVVEWLTEYHKQKGLKGVRVSTRGKMCSMIKKVRKEEGFINMSFEDIRREVSFELSHSFICCAGEVMRQEFGIPMGRSFSPALACTVCARAEYVCMNRMKSTVAVIRGLRMIDDVAIMVGCRTDRPNIFGRASRILSEFEQCHDRNIKLVRKDEGGNVFDFLGTRVLPM</sequence>
<organism evidence="2 3">
    <name type="scientific">Chara braunii</name>
    <name type="common">Braun's stonewort</name>
    <dbReference type="NCBI Taxonomy" id="69332"/>
    <lineage>
        <taxon>Eukaryota</taxon>
        <taxon>Viridiplantae</taxon>
        <taxon>Streptophyta</taxon>
        <taxon>Charophyceae</taxon>
        <taxon>Charales</taxon>
        <taxon>Characeae</taxon>
        <taxon>Chara</taxon>
    </lineage>
</organism>
<feature type="region of interest" description="Disordered" evidence="1">
    <location>
        <begin position="21"/>
        <end position="42"/>
    </location>
</feature>
<comment type="caution">
    <text evidence="2">The sequence shown here is derived from an EMBL/GenBank/DDBJ whole genome shotgun (WGS) entry which is preliminary data.</text>
</comment>
<evidence type="ECO:0008006" key="4">
    <source>
        <dbReference type="Google" id="ProtNLM"/>
    </source>
</evidence>
<feature type="region of interest" description="Disordered" evidence="1">
    <location>
        <begin position="304"/>
        <end position="323"/>
    </location>
</feature>
<evidence type="ECO:0000256" key="1">
    <source>
        <dbReference type="SAM" id="MobiDB-lite"/>
    </source>
</evidence>
<dbReference type="Gramene" id="GBG78064">
    <property type="protein sequence ID" value="GBG78064"/>
    <property type="gene ID" value="CBR_g26001"/>
</dbReference>
<dbReference type="AlphaFoldDB" id="A0A388L705"/>
<dbReference type="Proteomes" id="UP000265515">
    <property type="component" value="Unassembled WGS sequence"/>
</dbReference>
<accession>A0A388L705</accession>
<dbReference type="EMBL" id="BFEA01000285">
    <property type="protein sequence ID" value="GBG78064.1"/>
    <property type="molecule type" value="Genomic_DNA"/>
</dbReference>
<feature type="compositionally biased region" description="Basic residues" evidence="1">
    <location>
        <begin position="304"/>
        <end position="318"/>
    </location>
</feature>